<protein>
    <submittedName>
        <fullName evidence="2">Uncharacterized protein</fullName>
    </submittedName>
</protein>
<organism evidence="2 3">
    <name type="scientific">Coccidioides posadasii RMSCC 3488</name>
    <dbReference type="NCBI Taxonomy" id="454284"/>
    <lineage>
        <taxon>Eukaryota</taxon>
        <taxon>Fungi</taxon>
        <taxon>Dikarya</taxon>
        <taxon>Ascomycota</taxon>
        <taxon>Pezizomycotina</taxon>
        <taxon>Eurotiomycetes</taxon>
        <taxon>Eurotiomycetidae</taxon>
        <taxon>Onygenales</taxon>
        <taxon>Onygenaceae</taxon>
        <taxon>Coccidioides</taxon>
    </lineage>
</organism>
<dbReference type="VEuPathDB" id="FungiDB:CPAG_00857"/>
<feature type="region of interest" description="Disordered" evidence="1">
    <location>
        <begin position="19"/>
        <end position="46"/>
    </location>
</feature>
<feature type="region of interest" description="Disordered" evidence="1">
    <location>
        <begin position="172"/>
        <end position="197"/>
    </location>
</feature>
<dbReference type="AlphaFoldDB" id="A0A0J6F5C4"/>
<reference evidence="2 3" key="1">
    <citation type="submission" date="2007-06" db="EMBL/GenBank/DDBJ databases">
        <title>The Genome Sequence of Coccidioides posadasii RMSCC_3488.</title>
        <authorList>
            <consortium name="Coccidioides Genome Resources Consortium"/>
            <consortium name="The Broad Institute Genome Sequencing Platform"/>
            <person name="Henn M.R."/>
            <person name="Sykes S."/>
            <person name="Young S."/>
            <person name="Jaffe D."/>
            <person name="Berlin A."/>
            <person name="Alvarez P."/>
            <person name="Butler J."/>
            <person name="Gnerre S."/>
            <person name="Grabherr M."/>
            <person name="Mauceli E."/>
            <person name="Brockman W."/>
            <person name="Kodira C."/>
            <person name="Alvarado L."/>
            <person name="Zeng Q."/>
            <person name="Crawford M."/>
            <person name="Antoine C."/>
            <person name="Devon K."/>
            <person name="Galgiani J."/>
            <person name="Orsborn K."/>
            <person name="Lewis M.L."/>
            <person name="Nusbaum C."/>
            <person name="Galagan J."/>
            <person name="Birren B."/>
        </authorList>
    </citation>
    <scope>NUCLEOTIDE SEQUENCE [LARGE SCALE GENOMIC DNA]</scope>
    <source>
        <strain evidence="2 3">RMSCC 3488</strain>
    </source>
</reference>
<dbReference type="Proteomes" id="UP000054567">
    <property type="component" value="Unassembled WGS sequence"/>
</dbReference>
<reference evidence="3" key="2">
    <citation type="journal article" date="2009" name="Genome Res.">
        <title>Comparative genomic analyses of the human fungal pathogens Coccidioides and their relatives.</title>
        <authorList>
            <person name="Sharpton T.J."/>
            <person name="Stajich J.E."/>
            <person name="Rounsley S.D."/>
            <person name="Gardner M.J."/>
            <person name="Wortman J.R."/>
            <person name="Jordar V.S."/>
            <person name="Maiti R."/>
            <person name="Kodira C.D."/>
            <person name="Neafsey D.E."/>
            <person name="Zeng Q."/>
            <person name="Hung C.-Y."/>
            <person name="McMahan C."/>
            <person name="Muszewska A."/>
            <person name="Grynberg M."/>
            <person name="Mandel M.A."/>
            <person name="Kellner E.M."/>
            <person name="Barker B.M."/>
            <person name="Galgiani J.N."/>
            <person name="Orbach M.J."/>
            <person name="Kirkland T.N."/>
            <person name="Cole G.T."/>
            <person name="Henn M.R."/>
            <person name="Birren B.W."/>
            <person name="Taylor J.W."/>
        </authorList>
    </citation>
    <scope>NUCLEOTIDE SEQUENCE [LARGE SCALE GENOMIC DNA]</scope>
    <source>
        <strain evidence="3">RMSCC 3488</strain>
    </source>
</reference>
<accession>A0A0J6F5C4</accession>
<gene>
    <name evidence="2" type="ORF">CPAG_00857</name>
</gene>
<evidence type="ECO:0000313" key="3">
    <source>
        <dbReference type="Proteomes" id="UP000054567"/>
    </source>
</evidence>
<dbReference type="OrthoDB" id="10468434at2759"/>
<evidence type="ECO:0000313" key="2">
    <source>
        <dbReference type="EMBL" id="KMM64505.1"/>
    </source>
</evidence>
<name>A0A0J6F5C4_COCPO</name>
<evidence type="ECO:0000256" key="1">
    <source>
        <dbReference type="SAM" id="MobiDB-lite"/>
    </source>
</evidence>
<sequence>MSILVQEFRGLDSGAAKLRRRQATSVLEGPSSKRRRPTSRREAKTVDLVSETESIKDGPSKFLHPPTPVRAVLSRVQNKIGNIHASISHLTTRLTSEMKDLQGTAETGFANVTSSIDNLTDAVTSGFRDVVRELCALCCFSDVAPGVSSMSAAAPSVMVPSVVVPHVPAAPERHSTLAGSPPSRPRLGRPRGTPYRR</sequence>
<feature type="compositionally biased region" description="Basic residues" evidence="1">
    <location>
        <begin position="186"/>
        <end position="197"/>
    </location>
</feature>
<reference evidence="3" key="3">
    <citation type="journal article" date="2010" name="Genome Res.">
        <title>Population genomic sequencing of Coccidioides fungi reveals recent hybridization and transposon control.</title>
        <authorList>
            <person name="Neafsey D.E."/>
            <person name="Barker B.M."/>
            <person name="Sharpton T.J."/>
            <person name="Stajich J.E."/>
            <person name="Park D.J."/>
            <person name="Whiston E."/>
            <person name="Hung C.-Y."/>
            <person name="McMahan C."/>
            <person name="White J."/>
            <person name="Sykes S."/>
            <person name="Heiman D."/>
            <person name="Young S."/>
            <person name="Zeng Q."/>
            <person name="Abouelleil A."/>
            <person name="Aftuck L."/>
            <person name="Bessette D."/>
            <person name="Brown A."/>
            <person name="FitzGerald M."/>
            <person name="Lui A."/>
            <person name="Macdonald J.P."/>
            <person name="Priest M."/>
            <person name="Orbach M.J."/>
            <person name="Galgiani J.N."/>
            <person name="Kirkland T.N."/>
            <person name="Cole G.T."/>
            <person name="Birren B.W."/>
            <person name="Henn M.R."/>
            <person name="Taylor J.W."/>
            <person name="Rounsley S.D."/>
        </authorList>
    </citation>
    <scope>NUCLEOTIDE SEQUENCE [LARGE SCALE GENOMIC DNA]</scope>
    <source>
        <strain evidence="3">RMSCC 3488</strain>
    </source>
</reference>
<proteinExistence type="predicted"/>
<dbReference type="EMBL" id="DS268109">
    <property type="protein sequence ID" value="KMM64505.1"/>
    <property type="molecule type" value="Genomic_DNA"/>
</dbReference>